<gene>
    <name evidence="9" type="ORF">GCM10007380_39290</name>
</gene>
<dbReference type="InterPro" id="IPR036388">
    <property type="entry name" value="WH-like_DNA-bd_sf"/>
</dbReference>
<dbReference type="InterPro" id="IPR036634">
    <property type="entry name" value="PRD_sf"/>
</dbReference>
<keyword evidence="4" id="KW-0010">Activator</keyword>
<dbReference type="Gene3D" id="1.10.10.10">
    <property type="entry name" value="Winged helix-like DNA-binding domain superfamily/Winged helix DNA-binding domain"/>
    <property type="match status" value="1"/>
</dbReference>
<proteinExistence type="predicted"/>
<dbReference type="Proteomes" id="UP000626244">
    <property type="component" value="Unassembled WGS sequence"/>
</dbReference>
<dbReference type="SUPFAM" id="SSF55804">
    <property type="entry name" value="Phoshotransferase/anion transport protein"/>
    <property type="match status" value="1"/>
</dbReference>
<keyword evidence="1" id="KW-0808">Transferase</keyword>
<dbReference type="InterPro" id="IPR013196">
    <property type="entry name" value="HTH_11"/>
</dbReference>
<evidence type="ECO:0000256" key="1">
    <source>
        <dbReference type="ARBA" id="ARBA00022679"/>
    </source>
</evidence>
<dbReference type="SUPFAM" id="SSF52794">
    <property type="entry name" value="PTS system IIB component-like"/>
    <property type="match status" value="1"/>
</dbReference>
<evidence type="ECO:0000256" key="5">
    <source>
        <dbReference type="ARBA" id="ARBA00023163"/>
    </source>
</evidence>
<dbReference type="OrthoDB" id="3710983at2"/>
<evidence type="ECO:0000256" key="3">
    <source>
        <dbReference type="ARBA" id="ARBA00023015"/>
    </source>
</evidence>
<comment type="caution">
    <text evidence="9">The sequence shown here is derived from an EMBL/GenBank/DDBJ whole genome shotgun (WGS) entry which is preliminary data.</text>
</comment>
<keyword evidence="5" id="KW-0804">Transcription</keyword>
<dbReference type="EMBL" id="BMHB01000003">
    <property type="protein sequence ID" value="GGI17707.1"/>
    <property type="molecule type" value="Genomic_DNA"/>
</dbReference>
<organism evidence="9 10">
    <name type="scientific">Gottfriedia solisilvae</name>
    <dbReference type="NCBI Taxonomy" id="1516104"/>
    <lineage>
        <taxon>Bacteria</taxon>
        <taxon>Bacillati</taxon>
        <taxon>Bacillota</taxon>
        <taxon>Bacilli</taxon>
        <taxon>Bacillales</taxon>
        <taxon>Bacillaceae</taxon>
        <taxon>Gottfriedia</taxon>
    </lineage>
</organism>
<dbReference type="InterPro" id="IPR002178">
    <property type="entry name" value="PTS_EIIA_type-2_dom"/>
</dbReference>
<dbReference type="SUPFAM" id="SSF63520">
    <property type="entry name" value="PTS-regulatory domain, PRD"/>
    <property type="match status" value="2"/>
</dbReference>
<dbReference type="Pfam" id="PF00874">
    <property type="entry name" value="PRD"/>
    <property type="match status" value="2"/>
</dbReference>
<dbReference type="InterPro" id="IPR007737">
    <property type="entry name" value="Mga_HTH"/>
</dbReference>
<dbReference type="GO" id="GO:0006355">
    <property type="term" value="P:regulation of DNA-templated transcription"/>
    <property type="evidence" value="ECO:0007669"/>
    <property type="project" value="InterPro"/>
</dbReference>
<keyword evidence="3" id="KW-0805">Transcription regulation</keyword>
<dbReference type="InterPro" id="IPR016152">
    <property type="entry name" value="PTrfase/Anion_transptr"/>
</dbReference>
<dbReference type="CDD" id="cd05568">
    <property type="entry name" value="PTS_IIB_bgl_like"/>
    <property type="match status" value="1"/>
</dbReference>
<feature type="domain" description="PTS EIIB type-2" evidence="7">
    <location>
        <begin position="400"/>
        <end position="490"/>
    </location>
</feature>
<dbReference type="RefSeq" id="WP_088001834.1">
    <property type="nucleotide sequence ID" value="NZ_BMHB01000003.1"/>
</dbReference>
<accession>A0A8J3F1T9</accession>
<keyword evidence="10" id="KW-1185">Reference proteome</keyword>
<dbReference type="PANTHER" id="PTHR30185:SF13">
    <property type="entry name" value="LICABCH OPERON REGULATOR-RELATED"/>
    <property type="match status" value="1"/>
</dbReference>
<dbReference type="Pfam" id="PF05043">
    <property type="entry name" value="Mga"/>
    <property type="match status" value="1"/>
</dbReference>
<protein>
    <submittedName>
        <fullName evidence="9">Transcriptional antiterminator</fullName>
    </submittedName>
</protein>
<evidence type="ECO:0000256" key="2">
    <source>
        <dbReference type="ARBA" id="ARBA00022737"/>
    </source>
</evidence>
<evidence type="ECO:0000259" key="7">
    <source>
        <dbReference type="PROSITE" id="PS51099"/>
    </source>
</evidence>
<dbReference type="PROSITE" id="PS51372">
    <property type="entry name" value="PRD_2"/>
    <property type="match status" value="2"/>
</dbReference>
<feature type="domain" description="PRD" evidence="8">
    <location>
        <begin position="176"/>
        <end position="285"/>
    </location>
</feature>
<dbReference type="Gene3D" id="1.10.1790.10">
    <property type="entry name" value="PRD domain"/>
    <property type="match status" value="2"/>
</dbReference>
<keyword evidence="2" id="KW-0677">Repeat</keyword>
<dbReference type="GO" id="GO:0009401">
    <property type="term" value="P:phosphoenolpyruvate-dependent sugar phosphotransferase system"/>
    <property type="evidence" value="ECO:0007669"/>
    <property type="project" value="InterPro"/>
</dbReference>
<feature type="domain" description="PRD" evidence="8">
    <location>
        <begin position="287"/>
        <end position="394"/>
    </location>
</feature>
<evidence type="ECO:0000313" key="9">
    <source>
        <dbReference type="EMBL" id="GGI17707.1"/>
    </source>
</evidence>
<reference evidence="10" key="1">
    <citation type="journal article" date="2019" name="Int. J. Syst. Evol. Microbiol.">
        <title>The Global Catalogue of Microorganisms (GCM) 10K type strain sequencing project: providing services to taxonomists for standard genome sequencing and annotation.</title>
        <authorList>
            <consortium name="The Broad Institute Genomics Platform"/>
            <consortium name="The Broad Institute Genome Sequencing Center for Infectious Disease"/>
            <person name="Wu L."/>
            <person name="Ma J."/>
        </authorList>
    </citation>
    <scope>NUCLEOTIDE SEQUENCE [LARGE SCALE GENOMIC DNA]</scope>
    <source>
        <strain evidence="10">CGMCC 1.14993</strain>
    </source>
</reference>
<name>A0A8J3F1T9_9BACI</name>
<dbReference type="InterPro" id="IPR013011">
    <property type="entry name" value="PTS_EIIB_2"/>
</dbReference>
<sequence length="646" mass="74965">MRRDLILQYLYQKGKSLTSHELELEFAISNRTLRNELKELNVIGEKSGFEIQKKRGEGYLLHVVNQDQLQMYMKEIEGALAPDLPRVRVNNIIMLLLQTTEFQTIDMFADSLMISRSTVFSDMIEVEKQVRIFDLKVETKSRYGVRLLGEETNFRRAFSYFLSQKEAGLLKKSNYQNFEKVFPFVEIRTVLKEEVQNNQLKLSYFAFENILLHIQVLAFRVTQHNFILPNQEKKLDVSLIKPSFMNISKRICEILSELYHVVLPESEIIYLAAHISGKSSVDEIEEAEKIDLNQKLKKCLEKLDQTFLTQFSGDQQLMDTLIMHMYPLLRRLYFNLKLTNPLIDDVYSRYSDVFMIALNFSEMIKEIWGFELSSDEMGYLTMHLAAHMEREKQKQLSSYKKILLSYGLGAGSADLLKMKLETLFQGAIIDVVVYSDLQFVDLDSYDLLVSSISIQFDNLSIPYIQVAPILTETDVQRIRRTLTKYPANRVKENEPTLLSLFHRELFYIEESKESLDYKAFIKEKANSVVELGFATPDYPALVVEREEKISTILQNGIAAPHALKMVAIQDSISVVIFKNPPTIDGKVVQILFLINLRAGELFLHKELSRLFLHLMDHPEAKQKVLKSTNFNDFQYEISKILFQYGS</sequence>
<dbReference type="Pfam" id="PF00359">
    <property type="entry name" value="PTS_EIIA_2"/>
    <property type="match status" value="1"/>
</dbReference>
<evidence type="ECO:0000256" key="4">
    <source>
        <dbReference type="ARBA" id="ARBA00023159"/>
    </source>
</evidence>
<dbReference type="InterPro" id="IPR036095">
    <property type="entry name" value="PTS_EIIB-like_sf"/>
</dbReference>
<dbReference type="PROSITE" id="PS51094">
    <property type="entry name" value="PTS_EIIA_TYPE_2"/>
    <property type="match status" value="1"/>
</dbReference>
<dbReference type="PROSITE" id="PS51099">
    <property type="entry name" value="PTS_EIIB_TYPE_2"/>
    <property type="match status" value="1"/>
</dbReference>
<feature type="domain" description="PTS EIIA type-2" evidence="6">
    <location>
        <begin position="499"/>
        <end position="644"/>
    </location>
</feature>
<dbReference type="PANTHER" id="PTHR30185">
    <property type="entry name" value="CRYPTIC BETA-GLUCOSIDE BGL OPERON ANTITERMINATOR"/>
    <property type="match status" value="1"/>
</dbReference>
<dbReference type="AlphaFoldDB" id="A0A8J3F1T9"/>
<dbReference type="GO" id="GO:0008982">
    <property type="term" value="F:protein-N(PI)-phosphohistidine-sugar phosphotransferase activity"/>
    <property type="evidence" value="ECO:0007669"/>
    <property type="project" value="InterPro"/>
</dbReference>
<evidence type="ECO:0000313" key="10">
    <source>
        <dbReference type="Proteomes" id="UP000626244"/>
    </source>
</evidence>
<dbReference type="InterPro" id="IPR050661">
    <property type="entry name" value="BglG_antiterminators"/>
</dbReference>
<dbReference type="Gene3D" id="3.40.930.10">
    <property type="entry name" value="Mannitol-specific EII, Chain A"/>
    <property type="match status" value="1"/>
</dbReference>
<evidence type="ECO:0000259" key="8">
    <source>
        <dbReference type="PROSITE" id="PS51372"/>
    </source>
</evidence>
<dbReference type="Gene3D" id="3.40.50.2300">
    <property type="match status" value="1"/>
</dbReference>
<dbReference type="Pfam" id="PF08279">
    <property type="entry name" value="HTH_11"/>
    <property type="match status" value="1"/>
</dbReference>
<dbReference type="InterPro" id="IPR011608">
    <property type="entry name" value="PRD"/>
</dbReference>
<evidence type="ECO:0000259" key="6">
    <source>
        <dbReference type="PROSITE" id="PS51094"/>
    </source>
</evidence>